<feature type="domain" description="HTH tetR-type" evidence="3">
    <location>
        <begin position="9"/>
        <end position="69"/>
    </location>
</feature>
<reference evidence="4 5" key="1">
    <citation type="submission" date="2019-07" db="EMBL/GenBank/DDBJ databases">
        <authorList>
            <person name="Kim J."/>
        </authorList>
    </citation>
    <scope>NUCLEOTIDE SEQUENCE [LARGE SCALE GENOMIC DNA]</scope>
    <source>
        <strain evidence="4 5">G13</strain>
    </source>
</reference>
<dbReference type="PANTHER" id="PTHR43479">
    <property type="entry name" value="ACREF/ENVCD OPERON REPRESSOR-RELATED"/>
    <property type="match status" value="1"/>
</dbReference>
<dbReference type="Pfam" id="PF14278">
    <property type="entry name" value="TetR_C_8"/>
    <property type="match status" value="1"/>
</dbReference>
<dbReference type="GO" id="GO:0003677">
    <property type="term" value="F:DNA binding"/>
    <property type="evidence" value="ECO:0007669"/>
    <property type="project" value="UniProtKB-UniRule"/>
</dbReference>
<protein>
    <submittedName>
        <fullName evidence="4">TetR family transcriptional regulator</fullName>
    </submittedName>
</protein>
<dbReference type="RefSeq" id="WP_144699704.1">
    <property type="nucleotide sequence ID" value="NZ_VNJJ01000003.1"/>
</dbReference>
<dbReference type="InterPro" id="IPR001647">
    <property type="entry name" value="HTH_TetR"/>
</dbReference>
<dbReference type="PANTHER" id="PTHR43479:SF7">
    <property type="entry name" value="TETR-FAMILY TRANSCRIPTIONAL REGULATOR"/>
    <property type="match status" value="1"/>
</dbReference>
<sequence>MSTMDRRILKSQEAIKSSFIELMLEKNFDKITIQEISDKANVGRRTFYDNYMDKYDLLDKITEEHINELKRRCEAASHLTFKDANITVFEYLKSNDSFFSTMLGSSGAPSFRSLFLEFVIEELQGEVDTTQGINKGLSKDVILKFLGTAIVGMMETYFTKELPEPPHVIAEQVGILLDRNL</sequence>
<comment type="caution">
    <text evidence="4">The sequence shown here is derived from an EMBL/GenBank/DDBJ whole genome shotgun (WGS) entry which is preliminary data.</text>
</comment>
<evidence type="ECO:0000313" key="5">
    <source>
        <dbReference type="Proteomes" id="UP000316330"/>
    </source>
</evidence>
<dbReference type="EMBL" id="VNJJ01000003">
    <property type="protein sequence ID" value="TVY02124.1"/>
    <property type="molecule type" value="Genomic_DNA"/>
</dbReference>
<keyword evidence="1 2" id="KW-0238">DNA-binding</keyword>
<dbReference type="AlphaFoldDB" id="A0A559JQG4"/>
<dbReference type="InterPro" id="IPR050624">
    <property type="entry name" value="HTH-type_Tx_Regulator"/>
</dbReference>
<dbReference type="Proteomes" id="UP000316330">
    <property type="component" value="Unassembled WGS sequence"/>
</dbReference>
<evidence type="ECO:0000256" key="1">
    <source>
        <dbReference type="ARBA" id="ARBA00023125"/>
    </source>
</evidence>
<evidence type="ECO:0000259" key="3">
    <source>
        <dbReference type="PROSITE" id="PS50977"/>
    </source>
</evidence>
<gene>
    <name evidence="4" type="ORF">FPZ45_06695</name>
</gene>
<organism evidence="4 5">
    <name type="scientific">Cohnella terricola</name>
    <dbReference type="NCBI Taxonomy" id="1289167"/>
    <lineage>
        <taxon>Bacteria</taxon>
        <taxon>Bacillati</taxon>
        <taxon>Bacillota</taxon>
        <taxon>Bacilli</taxon>
        <taxon>Bacillales</taxon>
        <taxon>Paenibacillaceae</taxon>
        <taxon>Cohnella</taxon>
    </lineage>
</organism>
<proteinExistence type="predicted"/>
<dbReference type="Gene3D" id="1.10.357.10">
    <property type="entry name" value="Tetracycline Repressor, domain 2"/>
    <property type="match status" value="1"/>
</dbReference>
<dbReference type="InterPro" id="IPR039532">
    <property type="entry name" value="TetR_C_Firmicutes"/>
</dbReference>
<name>A0A559JQG4_9BACL</name>
<evidence type="ECO:0000256" key="2">
    <source>
        <dbReference type="PROSITE-ProRule" id="PRU00335"/>
    </source>
</evidence>
<evidence type="ECO:0000313" key="4">
    <source>
        <dbReference type="EMBL" id="TVY02124.1"/>
    </source>
</evidence>
<dbReference type="SUPFAM" id="SSF46689">
    <property type="entry name" value="Homeodomain-like"/>
    <property type="match status" value="1"/>
</dbReference>
<dbReference type="PROSITE" id="PS50977">
    <property type="entry name" value="HTH_TETR_2"/>
    <property type="match status" value="1"/>
</dbReference>
<dbReference type="Pfam" id="PF00440">
    <property type="entry name" value="TetR_N"/>
    <property type="match status" value="1"/>
</dbReference>
<keyword evidence="5" id="KW-1185">Reference proteome</keyword>
<feature type="DNA-binding region" description="H-T-H motif" evidence="2">
    <location>
        <begin position="32"/>
        <end position="51"/>
    </location>
</feature>
<dbReference type="InterPro" id="IPR009057">
    <property type="entry name" value="Homeodomain-like_sf"/>
</dbReference>
<dbReference type="OrthoDB" id="9810250at2"/>
<accession>A0A559JQG4</accession>